<dbReference type="InterPro" id="IPR004821">
    <property type="entry name" value="Cyt_trans-like"/>
</dbReference>
<evidence type="ECO:0000256" key="3">
    <source>
        <dbReference type="ARBA" id="ARBA00009256"/>
    </source>
</evidence>
<comment type="subcellular location">
    <subcellularLocation>
        <location evidence="1 13">Cytoplasm</location>
    </subcellularLocation>
</comment>
<dbReference type="RefSeq" id="WP_006802220.1">
    <property type="nucleotide sequence ID" value="NZ_CABKOI010000021.1"/>
</dbReference>
<dbReference type="GO" id="GO:0005829">
    <property type="term" value="C:cytosol"/>
    <property type="evidence" value="ECO:0007669"/>
    <property type="project" value="TreeGrafter"/>
</dbReference>
<evidence type="ECO:0000256" key="7">
    <source>
        <dbReference type="ARBA" id="ARBA00022598"/>
    </source>
</evidence>
<dbReference type="GeneID" id="97289146"/>
<dbReference type="InterPro" id="IPR042176">
    <property type="entry name" value="Pantoate_ligase_C"/>
</dbReference>
<dbReference type="PANTHER" id="PTHR21299">
    <property type="entry name" value="CYTIDYLATE KINASE/PANTOATE-BETA-ALANINE LIGASE"/>
    <property type="match status" value="1"/>
</dbReference>
<keyword evidence="15" id="KW-1185">Reference proteome</keyword>
<dbReference type="SUPFAM" id="SSF52374">
    <property type="entry name" value="Nucleotidylyl transferase"/>
    <property type="match status" value="1"/>
</dbReference>
<organism evidence="14 15">
    <name type="scientific">Helicobacter winghamensis</name>
    <dbReference type="NCBI Taxonomy" id="157268"/>
    <lineage>
        <taxon>Bacteria</taxon>
        <taxon>Pseudomonadati</taxon>
        <taxon>Campylobacterota</taxon>
        <taxon>Epsilonproteobacteria</taxon>
        <taxon>Campylobacterales</taxon>
        <taxon>Helicobacteraceae</taxon>
        <taxon>Helicobacter</taxon>
    </lineage>
</organism>
<dbReference type="Gene3D" id="3.30.1300.10">
    <property type="entry name" value="Pantoate-beta-alanine ligase, C-terminal domain"/>
    <property type="match status" value="1"/>
</dbReference>
<dbReference type="OrthoDB" id="9773087at2"/>
<comment type="catalytic activity">
    <reaction evidence="11 13">
        <text>(R)-pantoate + beta-alanine + ATP = (R)-pantothenate + AMP + diphosphate + H(+)</text>
        <dbReference type="Rhea" id="RHEA:10912"/>
        <dbReference type="ChEBI" id="CHEBI:15378"/>
        <dbReference type="ChEBI" id="CHEBI:15980"/>
        <dbReference type="ChEBI" id="CHEBI:29032"/>
        <dbReference type="ChEBI" id="CHEBI:30616"/>
        <dbReference type="ChEBI" id="CHEBI:33019"/>
        <dbReference type="ChEBI" id="CHEBI:57966"/>
        <dbReference type="ChEBI" id="CHEBI:456215"/>
        <dbReference type="EC" id="6.3.2.1"/>
    </reaction>
</comment>
<name>A0A2N3PID9_9HELI</name>
<evidence type="ECO:0000256" key="5">
    <source>
        <dbReference type="ARBA" id="ARBA00014155"/>
    </source>
</evidence>
<gene>
    <name evidence="13" type="primary">panC</name>
    <name evidence="14" type="ORF">BCM31_03395</name>
</gene>
<dbReference type="GO" id="GO:0004592">
    <property type="term" value="F:pantoate-beta-alanine ligase activity"/>
    <property type="evidence" value="ECO:0007669"/>
    <property type="project" value="UniProtKB-UniRule"/>
</dbReference>
<dbReference type="EC" id="6.3.2.1" evidence="4 13"/>
<evidence type="ECO:0000256" key="8">
    <source>
        <dbReference type="ARBA" id="ARBA00022655"/>
    </source>
</evidence>
<evidence type="ECO:0000313" key="15">
    <source>
        <dbReference type="Proteomes" id="UP000233350"/>
    </source>
</evidence>
<dbReference type="InterPro" id="IPR014729">
    <property type="entry name" value="Rossmann-like_a/b/a_fold"/>
</dbReference>
<comment type="miscellaneous">
    <text evidence="13">The reaction proceeds by a bi uni uni bi ping pong mechanism.</text>
</comment>
<evidence type="ECO:0000256" key="11">
    <source>
        <dbReference type="ARBA" id="ARBA00048258"/>
    </source>
</evidence>
<comment type="function">
    <text evidence="12 13">Catalyzes the condensation of pantoate with beta-alanine in an ATP-dependent reaction via a pantoyl-adenylate intermediate.</text>
</comment>
<feature type="active site" description="Proton donor" evidence="13">
    <location>
        <position position="37"/>
    </location>
</feature>
<evidence type="ECO:0000256" key="1">
    <source>
        <dbReference type="ARBA" id="ARBA00004496"/>
    </source>
</evidence>
<dbReference type="STRING" id="556267.HWAG_00527"/>
<reference evidence="14 15" key="1">
    <citation type="submission" date="2016-07" db="EMBL/GenBank/DDBJ databases">
        <title>Detection of Helicobacter winghamensis from caecal content of red fox (Vulpes vulpes).</title>
        <authorList>
            <person name="Zanoni R.G."/>
            <person name="Florio D."/>
            <person name="Caffara M."/>
            <person name="Renzi M."/>
            <person name="Parisi A."/>
            <person name="Pasquali F."/>
            <person name="Manfreda G."/>
        </authorList>
    </citation>
    <scope>NUCLEOTIDE SEQUENCE [LARGE SCALE GENOMIC DNA]</scope>
    <source>
        <strain evidence="14 15">295_13</strain>
    </source>
</reference>
<protein>
    <recommendedName>
        <fullName evidence="5 13">Pantothenate synthetase</fullName>
        <shortName evidence="13">PS</shortName>
        <ecNumber evidence="4 13">6.3.2.1</ecNumber>
    </recommendedName>
    <alternativeName>
        <fullName evidence="13">Pantoate--beta-alanine ligase</fullName>
    </alternativeName>
    <alternativeName>
        <fullName evidence="13">Pantoate-activating enzyme</fullName>
    </alternativeName>
</protein>
<sequence>MQVITNTIELRQYITEIKAKNKTIGLVPTMGALHNGHLSLITKSKEQCDCTIVSIFINPTQFAPNEDFEQYPRKKEADLSVCQKAGVELVFMPEIAQMYPLDSTLQTTFNAPKNMASVLEGATRPGHFDGVLQVVSKLFNLTQPTKAFFGQKDAQQLLIIQKMVEDLFLPIAIVPCPIIRTQDGLALSSRNAYLSANGKKEALKISSALNTITRAIMQGITDSKILKNAALEVLQNVEVEYLVIVDRELKELPKIKKDSTLVLIVARIEGVRLLDNLWF</sequence>
<dbReference type="Proteomes" id="UP000233350">
    <property type="component" value="Unassembled WGS sequence"/>
</dbReference>
<dbReference type="Pfam" id="PF02569">
    <property type="entry name" value="Pantoate_ligase"/>
    <property type="match status" value="1"/>
</dbReference>
<dbReference type="Gene3D" id="3.40.50.620">
    <property type="entry name" value="HUPs"/>
    <property type="match status" value="1"/>
</dbReference>
<evidence type="ECO:0000256" key="12">
    <source>
        <dbReference type="ARBA" id="ARBA00055042"/>
    </source>
</evidence>
<comment type="subunit">
    <text evidence="13">Homodimer.</text>
</comment>
<evidence type="ECO:0000313" key="14">
    <source>
        <dbReference type="EMBL" id="PKT80531.1"/>
    </source>
</evidence>
<keyword evidence="10 13" id="KW-0067">ATP-binding</keyword>
<evidence type="ECO:0000256" key="6">
    <source>
        <dbReference type="ARBA" id="ARBA00022490"/>
    </source>
</evidence>
<feature type="binding site" evidence="13">
    <location>
        <begin position="30"/>
        <end position="37"/>
    </location>
    <ligand>
        <name>ATP</name>
        <dbReference type="ChEBI" id="CHEBI:30616"/>
    </ligand>
</feature>
<dbReference type="HAMAP" id="MF_00158">
    <property type="entry name" value="PanC"/>
    <property type="match status" value="1"/>
</dbReference>
<evidence type="ECO:0000256" key="9">
    <source>
        <dbReference type="ARBA" id="ARBA00022741"/>
    </source>
</evidence>
<keyword evidence="8 13" id="KW-0566">Pantothenate biosynthesis</keyword>
<dbReference type="NCBIfam" id="TIGR00018">
    <property type="entry name" value="panC"/>
    <property type="match status" value="1"/>
</dbReference>
<feature type="binding site" evidence="13">
    <location>
        <position position="61"/>
    </location>
    <ligand>
        <name>beta-alanine</name>
        <dbReference type="ChEBI" id="CHEBI:57966"/>
    </ligand>
</feature>
<keyword evidence="7 13" id="KW-0436">Ligase</keyword>
<dbReference type="EMBL" id="MBPK01000042">
    <property type="protein sequence ID" value="PKT80531.1"/>
    <property type="molecule type" value="Genomic_DNA"/>
</dbReference>
<comment type="similarity">
    <text evidence="3 13">Belongs to the pantothenate synthetase family.</text>
</comment>
<dbReference type="GO" id="GO:0005524">
    <property type="term" value="F:ATP binding"/>
    <property type="evidence" value="ECO:0007669"/>
    <property type="project" value="UniProtKB-KW"/>
</dbReference>
<comment type="caution">
    <text evidence="14">The sequence shown here is derived from an EMBL/GenBank/DDBJ whole genome shotgun (WGS) entry which is preliminary data.</text>
</comment>
<evidence type="ECO:0000256" key="13">
    <source>
        <dbReference type="HAMAP-Rule" id="MF_00158"/>
    </source>
</evidence>
<keyword evidence="6 13" id="KW-0963">Cytoplasm</keyword>
<dbReference type="PANTHER" id="PTHR21299:SF1">
    <property type="entry name" value="PANTOATE--BETA-ALANINE LIGASE"/>
    <property type="match status" value="1"/>
</dbReference>
<comment type="pathway">
    <text evidence="2 13">Cofactor biosynthesis; (R)-pantothenate biosynthesis; (R)-pantothenate from (R)-pantoate and beta-alanine: step 1/1.</text>
</comment>
<accession>A0A2N3PID9</accession>
<proteinExistence type="inferred from homology"/>
<feature type="binding site" evidence="13">
    <location>
        <position position="61"/>
    </location>
    <ligand>
        <name>(R)-pantoate</name>
        <dbReference type="ChEBI" id="CHEBI:15980"/>
    </ligand>
</feature>
<evidence type="ECO:0000256" key="2">
    <source>
        <dbReference type="ARBA" id="ARBA00004990"/>
    </source>
</evidence>
<feature type="binding site" evidence="13">
    <location>
        <begin position="187"/>
        <end position="190"/>
    </location>
    <ligand>
        <name>ATP</name>
        <dbReference type="ChEBI" id="CHEBI:30616"/>
    </ligand>
</feature>
<feature type="binding site" evidence="13">
    <location>
        <begin position="150"/>
        <end position="153"/>
    </location>
    <ligand>
        <name>ATP</name>
        <dbReference type="ChEBI" id="CHEBI:30616"/>
    </ligand>
</feature>
<dbReference type="CDD" id="cd00560">
    <property type="entry name" value="PanC"/>
    <property type="match status" value="1"/>
</dbReference>
<dbReference type="UniPathway" id="UPA00028">
    <property type="reaction ID" value="UER00005"/>
</dbReference>
<keyword evidence="9 13" id="KW-0547">Nucleotide-binding</keyword>
<feature type="binding site" evidence="13">
    <location>
        <position position="156"/>
    </location>
    <ligand>
        <name>(R)-pantoate</name>
        <dbReference type="ChEBI" id="CHEBI:15980"/>
    </ligand>
</feature>
<feature type="binding site" evidence="13">
    <location>
        <position position="179"/>
    </location>
    <ligand>
        <name>ATP</name>
        <dbReference type="ChEBI" id="CHEBI:30616"/>
    </ligand>
</feature>
<evidence type="ECO:0000256" key="4">
    <source>
        <dbReference type="ARBA" id="ARBA00012219"/>
    </source>
</evidence>
<dbReference type="NCBIfam" id="TIGR00125">
    <property type="entry name" value="cyt_tran_rel"/>
    <property type="match status" value="1"/>
</dbReference>
<dbReference type="FunFam" id="3.40.50.620:FF:000114">
    <property type="entry name" value="Pantothenate synthetase"/>
    <property type="match status" value="1"/>
</dbReference>
<evidence type="ECO:0000256" key="10">
    <source>
        <dbReference type="ARBA" id="ARBA00022840"/>
    </source>
</evidence>
<dbReference type="InterPro" id="IPR003721">
    <property type="entry name" value="Pantoate_ligase"/>
</dbReference>
<dbReference type="GO" id="GO:0015940">
    <property type="term" value="P:pantothenate biosynthetic process"/>
    <property type="evidence" value="ECO:0007669"/>
    <property type="project" value="UniProtKB-UniRule"/>
</dbReference>
<dbReference type="AlphaFoldDB" id="A0A2N3PID9"/>